<dbReference type="AlphaFoldDB" id="A0A840QST3"/>
<dbReference type="RefSeq" id="WP_184664855.1">
    <property type="nucleotide sequence ID" value="NZ_JACHHB010000012.1"/>
</dbReference>
<keyword evidence="1" id="KW-0812">Transmembrane</keyword>
<feature type="transmembrane region" description="Helical" evidence="1">
    <location>
        <begin position="21"/>
        <end position="40"/>
    </location>
</feature>
<feature type="transmembrane region" description="Helical" evidence="1">
    <location>
        <begin position="46"/>
        <end position="63"/>
    </location>
</feature>
<proteinExistence type="predicted"/>
<dbReference type="Proteomes" id="UP000551878">
    <property type="component" value="Unassembled WGS sequence"/>
</dbReference>
<evidence type="ECO:0000313" key="2">
    <source>
        <dbReference type="EMBL" id="MBB5174410.1"/>
    </source>
</evidence>
<dbReference type="EMBL" id="JACHHB010000012">
    <property type="protein sequence ID" value="MBB5174410.1"/>
    <property type="molecule type" value="Genomic_DNA"/>
</dbReference>
<evidence type="ECO:0000256" key="1">
    <source>
        <dbReference type="SAM" id="Phobius"/>
    </source>
</evidence>
<protein>
    <submittedName>
        <fullName evidence="2">Uncharacterized protein</fullName>
    </submittedName>
</protein>
<keyword evidence="1" id="KW-0472">Membrane</keyword>
<accession>A0A840QST3</accession>
<organism evidence="2 3">
    <name type="scientific">Texcoconibacillus texcoconensis</name>
    <dbReference type="NCBI Taxonomy" id="1095777"/>
    <lineage>
        <taxon>Bacteria</taxon>
        <taxon>Bacillati</taxon>
        <taxon>Bacillota</taxon>
        <taxon>Bacilli</taxon>
        <taxon>Bacillales</taxon>
        <taxon>Bacillaceae</taxon>
        <taxon>Texcoconibacillus</taxon>
    </lineage>
</organism>
<reference evidence="2 3" key="1">
    <citation type="submission" date="2020-08" db="EMBL/GenBank/DDBJ databases">
        <title>Genomic Encyclopedia of Type Strains, Phase IV (KMG-IV): sequencing the most valuable type-strain genomes for metagenomic binning, comparative biology and taxonomic classification.</title>
        <authorList>
            <person name="Goeker M."/>
        </authorList>
    </citation>
    <scope>NUCLEOTIDE SEQUENCE [LARGE SCALE GENOMIC DNA]</scope>
    <source>
        <strain evidence="2 3">DSM 24696</strain>
    </source>
</reference>
<sequence length="64" mass="7821">MRNGPFKSYRFQFWTRRFIDGFFQILLPLILFQLIRTLLFPSTFDVILLAVFSTLYIAHLYDWI</sequence>
<evidence type="ECO:0000313" key="3">
    <source>
        <dbReference type="Proteomes" id="UP000551878"/>
    </source>
</evidence>
<comment type="caution">
    <text evidence="2">The sequence shown here is derived from an EMBL/GenBank/DDBJ whole genome shotgun (WGS) entry which is preliminary data.</text>
</comment>
<keyword evidence="3" id="KW-1185">Reference proteome</keyword>
<keyword evidence="1" id="KW-1133">Transmembrane helix</keyword>
<name>A0A840QST3_9BACI</name>
<gene>
    <name evidence="2" type="ORF">HNQ41_002625</name>
</gene>